<evidence type="ECO:0000256" key="1">
    <source>
        <dbReference type="ARBA" id="ARBA00001938"/>
    </source>
</evidence>
<sequence>MGEGIAEGEIVKWFVKPGDTINEDDTLLEVQNDKSVEEIPSPVTGTVKNVIVPEGTVANVGDVLVEIDAPGHEANEGDSGVAAESKTPA</sequence>
<feature type="domain" description="Lipoyl-binding" evidence="6">
    <location>
        <begin position="1"/>
        <end position="68"/>
    </location>
</feature>
<dbReference type="Pfam" id="PF00364">
    <property type="entry name" value="Biotin_lipoyl"/>
    <property type="match status" value="1"/>
</dbReference>
<dbReference type="GO" id="GO:0031405">
    <property type="term" value="F:lipoic acid binding"/>
    <property type="evidence" value="ECO:0007669"/>
    <property type="project" value="TreeGrafter"/>
</dbReference>
<evidence type="ECO:0000256" key="2">
    <source>
        <dbReference type="ARBA" id="ARBA00022679"/>
    </source>
</evidence>
<organism evidence="7 8">
    <name type="scientific">Enterococcus faecium</name>
    <name type="common">Streptococcus faecium</name>
    <dbReference type="NCBI Taxonomy" id="1352"/>
    <lineage>
        <taxon>Bacteria</taxon>
        <taxon>Bacillati</taxon>
        <taxon>Bacillota</taxon>
        <taxon>Bacilli</taxon>
        <taxon>Lactobacillales</taxon>
        <taxon>Enterococcaceae</taxon>
        <taxon>Enterococcus</taxon>
    </lineage>
</organism>
<comment type="cofactor">
    <cofactor evidence="1">
        <name>(R)-lipoate</name>
        <dbReference type="ChEBI" id="CHEBI:83088"/>
    </cofactor>
</comment>
<dbReference type="AlphaFoldDB" id="A0A9X1KAN3"/>
<evidence type="ECO:0000313" key="8">
    <source>
        <dbReference type="Proteomes" id="UP001139644"/>
    </source>
</evidence>
<dbReference type="Proteomes" id="UP001139644">
    <property type="component" value="Unassembled WGS sequence"/>
</dbReference>
<dbReference type="SUPFAM" id="SSF51230">
    <property type="entry name" value="Single hybrid motif"/>
    <property type="match status" value="1"/>
</dbReference>
<dbReference type="PROSITE" id="PS50968">
    <property type="entry name" value="BIOTINYL_LIPOYL"/>
    <property type="match status" value="1"/>
</dbReference>
<dbReference type="InterPro" id="IPR000089">
    <property type="entry name" value="Biotin_lipoyl"/>
</dbReference>
<dbReference type="InterPro" id="IPR003016">
    <property type="entry name" value="2-oxoA_DH_lipoyl-BS"/>
</dbReference>
<evidence type="ECO:0000256" key="4">
    <source>
        <dbReference type="ARBA" id="ARBA00023315"/>
    </source>
</evidence>
<accession>A0A9X1KAN3</accession>
<name>A0A9X1KAN3_ENTFC</name>
<dbReference type="EMBL" id="JAIFOC010000262">
    <property type="protein sequence ID" value="MBX4223939.1"/>
    <property type="molecule type" value="Genomic_DNA"/>
</dbReference>
<evidence type="ECO:0000259" key="6">
    <source>
        <dbReference type="PROSITE" id="PS50968"/>
    </source>
</evidence>
<dbReference type="PANTHER" id="PTHR43178:SF5">
    <property type="entry name" value="LIPOAMIDE ACYLTRANSFERASE COMPONENT OF BRANCHED-CHAIN ALPHA-KETO ACID DEHYDROGENASE COMPLEX, MITOCHONDRIAL"/>
    <property type="match status" value="1"/>
</dbReference>
<dbReference type="Gene3D" id="2.40.50.100">
    <property type="match status" value="1"/>
</dbReference>
<protein>
    <submittedName>
        <fullName evidence="7">Biotin/lipoyl-binding protein</fullName>
    </submittedName>
</protein>
<keyword evidence="2" id="KW-0808">Transferase</keyword>
<keyword evidence="4" id="KW-0012">Acyltransferase</keyword>
<gene>
    <name evidence="7" type="ORF">KYX88_14405</name>
</gene>
<evidence type="ECO:0000256" key="5">
    <source>
        <dbReference type="SAM" id="MobiDB-lite"/>
    </source>
</evidence>
<comment type="caution">
    <text evidence="7">The sequence shown here is derived from an EMBL/GenBank/DDBJ whole genome shotgun (WGS) entry which is preliminary data.</text>
</comment>
<dbReference type="GO" id="GO:0016407">
    <property type="term" value="F:acetyltransferase activity"/>
    <property type="evidence" value="ECO:0007669"/>
    <property type="project" value="TreeGrafter"/>
</dbReference>
<reference evidence="7" key="1">
    <citation type="journal article" date="2022" name="J. Anim. Sci.">
        <title>Whole genome sequence analyses-based assessment of virulence potential and antimicrobial susceptibilities and resistance of Enterococcus faecium strains isolated from commercial swine and cattle probiotic products.</title>
        <authorList>
            <person name="Shridhar P.B."/>
            <person name="Amachawadi R.G."/>
            <person name="Tokach M."/>
            <person name="Patel I."/>
            <person name="Gangiredla J."/>
            <person name="Mammel M."/>
            <person name="Nagaraja T.G."/>
        </authorList>
    </citation>
    <scope>NUCLEOTIDE SEQUENCE</scope>
    <source>
        <strain evidence="7">EF215</strain>
    </source>
</reference>
<dbReference type="CDD" id="cd06849">
    <property type="entry name" value="lipoyl_domain"/>
    <property type="match status" value="1"/>
</dbReference>
<dbReference type="InterPro" id="IPR050743">
    <property type="entry name" value="2-oxoacid_DH_E2_comp"/>
</dbReference>
<evidence type="ECO:0000256" key="3">
    <source>
        <dbReference type="ARBA" id="ARBA00022823"/>
    </source>
</evidence>
<evidence type="ECO:0000313" key="7">
    <source>
        <dbReference type="EMBL" id="MBX4223939.1"/>
    </source>
</evidence>
<dbReference type="PANTHER" id="PTHR43178">
    <property type="entry name" value="DIHYDROLIPOAMIDE ACETYLTRANSFERASE COMPONENT OF PYRUVATE DEHYDROGENASE COMPLEX"/>
    <property type="match status" value="1"/>
</dbReference>
<dbReference type="PROSITE" id="PS00189">
    <property type="entry name" value="LIPOYL"/>
    <property type="match status" value="1"/>
</dbReference>
<feature type="region of interest" description="Disordered" evidence="5">
    <location>
        <begin position="69"/>
        <end position="89"/>
    </location>
</feature>
<dbReference type="InterPro" id="IPR011053">
    <property type="entry name" value="Single_hybrid_motif"/>
</dbReference>
<keyword evidence="3" id="KW-0450">Lipoyl</keyword>
<dbReference type="GO" id="GO:0005737">
    <property type="term" value="C:cytoplasm"/>
    <property type="evidence" value="ECO:0007669"/>
    <property type="project" value="TreeGrafter"/>
</dbReference>
<feature type="non-terminal residue" evidence="7">
    <location>
        <position position="89"/>
    </location>
</feature>
<proteinExistence type="predicted"/>